<sequence length="48" mass="5463">MRSFTKDIGFVNPSGKGTGESGIPPRCGERKITDEEYKALRKKHRQQK</sequence>
<proteinExistence type="predicted"/>
<name>A0AB37YS83_9BACI</name>
<gene>
    <name evidence="2" type="ORF">BC10311_02256</name>
</gene>
<reference evidence="2 3" key="1">
    <citation type="submission" date="2016-08" db="EMBL/GenBank/DDBJ databases">
        <authorList>
            <person name="Loux V."/>
            <person name="Rue O."/>
        </authorList>
    </citation>
    <scope>NUCLEOTIDE SEQUENCE [LARGE SCALE GENOMIC DNA]</scope>
    <source>
        <strain evidence="2 3">WSBC_10311</strain>
    </source>
</reference>
<protein>
    <submittedName>
        <fullName evidence="2">Uncharacterized protein</fullName>
    </submittedName>
</protein>
<organism evidence="2 3">
    <name type="scientific">Bacillus wiedmannii</name>
    <dbReference type="NCBI Taxonomy" id="1890302"/>
    <lineage>
        <taxon>Bacteria</taxon>
        <taxon>Bacillati</taxon>
        <taxon>Bacillota</taxon>
        <taxon>Bacilli</taxon>
        <taxon>Bacillales</taxon>
        <taxon>Bacillaceae</taxon>
        <taxon>Bacillus</taxon>
        <taxon>Bacillus cereus group</taxon>
    </lineage>
</organism>
<dbReference type="Proteomes" id="UP000195728">
    <property type="component" value="Unassembled WGS sequence"/>
</dbReference>
<comment type="caution">
    <text evidence="2">The sequence shown here is derived from an EMBL/GenBank/DDBJ whole genome shotgun (WGS) entry which is preliminary data.</text>
</comment>
<evidence type="ECO:0000313" key="3">
    <source>
        <dbReference type="Proteomes" id="UP000195728"/>
    </source>
</evidence>
<evidence type="ECO:0000256" key="1">
    <source>
        <dbReference type="SAM" id="MobiDB-lite"/>
    </source>
</evidence>
<dbReference type="AlphaFoldDB" id="A0AB37YS83"/>
<dbReference type="EMBL" id="FMBG01000012">
    <property type="protein sequence ID" value="SCC25924.1"/>
    <property type="molecule type" value="Genomic_DNA"/>
</dbReference>
<evidence type="ECO:0000313" key="2">
    <source>
        <dbReference type="EMBL" id="SCC25924.1"/>
    </source>
</evidence>
<accession>A0AB37YS83</accession>
<feature type="region of interest" description="Disordered" evidence="1">
    <location>
        <begin position="1"/>
        <end position="32"/>
    </location>
</feature>